<dbReference type="eggNOG" id="ENOG5031ECC">
    <property type="taxonomic scope" value="Bacteria"/>
</dbReference>
<dbReference type="GeneID" id="93728288"/>
<evidence type="ECO:0000313" key="3">
    <source>
        <dbReference type="EMBL" id="EFG10367.1"/>
    </source>
</evidence>
<dbReference type="KEGG" id="sclf:BB341_02545"/>
<evidence type="ECO:0000256" key="2">
    <source>
        <dbReference type="SAM" id="SignalP"/>
    </source>
</evidence>
<reference evidence="3 4" key="1">
    <citation type="journal article" date="2010" name="Genome Biol. Evol.">
        <title>The sequence of a 1.8-mb bacterial linear plasmid reveals a rich evolutionary reservoir of secondary metabolic pathways.</title>
        <authorList>
            <person name="Medema M.H."/>
            <person name="Trefzer A."/>
            <person name="Kovalchuk A."/>
            <person name="van den Berg M."/>
            <person name="Mueller U."/>
            <person name="Heijne W."/>
            <person name="Wu L."/>
            <person name="Alam M.T."/>
            <person name="Ronning C.M."/>
            <person name="Nierman W.C."/>
            <person name="Bovenberg R.A.L."/>
            <person name="Breitling R."/>
            <person name="Takano E."/>
        </authorList>
    </citation>
    <scope>NUCLEOTIDE SEQUENCE [LARGE SCALE GENOMIC DNA]</scope>
    <source>
        <strain evidence="4">ATCC 27064 / DSM 738 / JCM 4710 / NBRC 13307 / NCIMB 12785 / NRRL 3585 / VKM Ac-602</strain>
    </source>
</reference>
<dbReference type="STRING" id="1901.BB341_02545"/>
<organism evidence="3 4">
    <name type="scientific">Streptomyces clavuligerus</name>
    <dbReference type="NCBI Taxonomy" id="1901"/>
    <lineage>
        <taxon>Bacteria</taxon>
        <taxon>Bacillati</taxon>
        <taxon>Actinomycetota</taxon>
        <taxon>Actinomycetes</taxon>
        <taxon>Kitasatosporales</taxon>
        <taxon>Streptomycetaceae</taxon>
        <taxon>Streptomyces</taxon>
    </lineage>
</organism>
<accession>B5GVL7</accession>
<evidence type="ECO:0000313" key="4">
    <source>
        <dbReference type="Proteomes" id="UP000002357"/>
    </source>
</evidence>
<dbReference type="RefSeq" id="WP_003955892.1">
    <property type="nucleotide sequence ID" value="NZ_CM000913.1"/>
</dbReference>
<keyword evidence="4" id="KW-1185">Reference proteome</keyword>
<dbReference type="AlphaFoldDB" id="B5GVL7"/>
<feature type="region of interest" description="Disordered" evidence="1">
    <location>
        <begin position="410"/>
        <end position="459"/>
    </location>
</feature>
<feature type="chain" id="PRO_5010825026" description="Secreted protein" evidence="2">
    <location>
        <begin position="28"/>
        <end position="459"/>
    </location>
</feature>
<gene>
    <name evidence="3" type="ORF">SCLAV_5296</name>
</gene>
<proteinExistence type="predicted"/>
<sequence>MPRRPVRWCVTALLGGSLTLTTTSAPAAAEEAVAVPIENPRLDRPVVPSGAQPQAPARWTAQQTQLFSAKLASHPERLQAASLNRAGPGTLTTRLWRVQKGAEVTLTWDDSPSPLHECTPGEVTGGQLYAVIVAGDDGDVSTPFTTKGTVRGTVNWQTTVTHTFTAAENNPKVTFASKQPDKASKCGPLLTRFAATQNPAPVPYGNKKPRLPTPEAYKGHAVIFPRIVAADCNRSPAACRFEQDDRYSFRYYDRPRMVGQAYINCTRNSITDERVVTWEELPYDNITQYFVDKEHKPLTPQRALLKESYVHVATQIESGFTRADGNPLEMATTNPLRWNRTEDRKLSVSVQPGEVSWIEVQPARERITGTLVSTTENERLDITVDVPSGSLADRFYQRTGPLSKVEQTRCGDARDNARTPDNTIGAPTLRAFGPVGAQPAGMTTRSRPVRAPATRAGRD</sequence>
<evidence type="ECO:0000256" key="1">
    <source>
        <dbReference type="SAM" id="MobiDB-lite"/>
    </source>
</evidence>
<dbReference type="Proteomes" id="UP000002357">
    <property type="component" value="Chromosome"/>
</dbReference>
<protein>
    <recommendedName>
        <fullName evidence="5">Secreted protein</fullName>
    </recommendedName>
</protein>
<dbReference type="OrthoDB" id="3860791at2"/>
<evidence type="ECO:0008006" key="5">
    <source>
        <dbReference type="Google" id="ProtNLM"/>
    </source>
</evidence>
<feature type="signal peptide" evidence="2">
    <location>
        <begin position="1"/>
        <end position="27"/>
    </location>
</feature>
<keyword evidence="2" id="KW-0732">Signal</keyword>
<dbReference type="EMBL" id="CM000913">
    <property type="protein sequence ID" value="EFG10367.1"/>
    <property type="molecule type" value="Genomic_DNA"/>
</dbReference>
<name>B5GVL7_STRCL</name>